<reference evidence="1 2" key="1">
    <citation type="journal article" date="2015" name="Nat. Commun.">
        <title>Lucilia cuprina genome unlocks parasitic fly biology to underpin future interventions.</title>
        <authorList>
            <person name="Anstead C.A."/>
            <person name="Korhonen P.K."/>
            <person name="Young N.D."/>
            <person name="Hall R.S."/>
            <person name="Jex A.R."/>
            <person name="Murali S.C."/>
            <person name="Hughes D.S."/>
            <person name="Lee S.F."/>
            <person name="Perry T."/>
            <person name="Stroehlein A.J."/>
            <person name="Ansell B.R."/>
            <person name="Breugelmans B."/>
            <person name="Hofmann A."/>
            <person name="Qu J."/>
            <person name="Dugan S."/>
            <person name="Lee S.L."/>
            <person name="Chao H."/>
            <person name="Dinh H."/>
            <person name="Han Y."/>
            <person name="Doddapaneni H.V."/>
            <person name="Worley K.C."/>
            <person name="Muzny D.M."/>
            <person name="Ioannidis P."/>
            <person name="Waterhouse R.M."/>
            <person name="Zdobnov E.M."/>
            <person name="James P.J."/>
            <person name="Bagnall N.H."/>
            <person name="Kotze A.C."/>
            <person name="Gibbs R.A."/>
            <person name="Richards S."/>
            <person name="Batterham P."/>
            <person name="Gasser R.B."/>
        </authorList>
    </citation>
    <scope>NUCLEOTIDE SEQUENCE [LARGE SCALE GENOMIC DNA]</scope>
    <source>
        <strain evidence="1 2">LS</strain>
        <tissue evidence="1">Full body</tissue>
    </source>
</reference>
<dbReference type="AlphaFoldDB" id="A0A0L0CK31"/>
<evidence type="ECO:0000313" key="1">
    <source>
        <dbReference type="EMBL" id="KNC32611.1"/>
    </source>
</evidence>
<name>A0A0L0CK31_LUCCU</name>
<gene>
    <name evidence="1" type="ORF">FF38_04527</name>
</gene>
<organism evidence="1 2">
    <name type="scientific">Lucilia cuprina</name>
    <name type="common">Green bottle fly</name>
    <name type="synonym">Australian sheep blowfly</name>
    <dbReference type="NCBI Taxonomy" id="7375"/>
    <lineage>
        <taxon>Eukaryota</taxon>
        <taxon>Metazoa</taxon>
        <taxon>Ecdysozoa</taxon>
        <taxon>Arthropoda</taxon>
        <taxon>Hexapoda</taxon>
        <taxon>Insecta</taxon>
        <taxon>Pterygota</taxon>
        <taxon>Neoptera</taxon>
        <taxon>Endopterygota</taxon>
        <taxon>Diptera</taxon>
        <taxon>Brachycera</taxon>
        <taxon>Muscomorpha</taxon>
        <taxon>Oestroidea</taxon>
        <taxon>Calliphoridae</taxon>
        <taxon>Luciliinae</taxon>
        <taxon>Lucilia</taxon>
    </lineage>
</organism>
<dbReference type="Proteomes" id="UP000037069">
    <property type="component" value="Unassembled WGS sequence"/>
</dbReference>
<comment type="caution">
    <text evidence="1">The sequence shown here is derived from an EMBL/GenBank/DDBJ whole genome shotgun (WGS) entry which is preliminary data.</text>
</comment>
<evidence type="ECO:0000313" key="2">
    <source>
        <dbReference type="Proteomes" id="UP000037069"/>
    </source>
</evidence>
<protein>
    <submittedName>
        <fullName evidence="1">Uncharacterized protein</fullName>
    </submittedName>
</protein>
<sequence length="87" mass="10344">MKESNSMVEYLNTFSDVVEKINEVGIQLQDELLVKIRPEMLFHAFEPEKTIKIHQFQKQLNVIVSFVERKVIMLTNAEEKVMRNRIH</sequence>
<dbReference type="EMBL" id="JRES01000300">
    <property type="protein sequence ID" value="KNC32611.1"/>
    <property type="molecule type" value="Genomic_DNA"/>
</dbReference>
<accession>A0A0L0CK31</accession>
<keyword evidence="2" id="KW-1185">Reference proteome</keyword>
<proteinExistence type="predicted"/>